<gene>
    <name evidence="2" type="ORF">SHKM778_30320</name>
</gene>
<reference evidence="2" key="2">
    <citation type="submission" date="2024-07" db="EMBL/GenBank/DDBJ databases">
        <title>Streptomyces haneummycinica sp. nov., a new antibiotic-producing actinobacterium isolated from marine sediment.</title>
        <authorList>
            <person name="Uemura M."/>
            <person name="Hamada M."/>
            <person name="Hirano S."/>
            <person name="Kobayashi K."/>
            <person name="Ohshiro T."/>
            <person name="Kobayashi T."/>
            <person name="Terahara T."/>
        </authorList>
    </citation>
    <scope>NUCLEOTIDE SEQUENCE</scope>
    <source>
        <strain evidence="2">KM77-8</strain>
    </source>
</reference>
<protein>
    <recommendedName>
        <fullName evidence="3">ABC transporter permease</fullName>
    </recommendedName>
</protein>
<evidence type="ECO:0000313" key="2">
    <source>
        <dbReference type="EMBL" id="BFO16644.1"/>
    </source>
</evidence>
<dbReference type="AlphaFoldDB" id="A0AAT9HGV7"/>
<organism evidence="2">
    <name type="scientific">Streptomyces haneummycinicus</name>
    <dbReference type="NCBI Taxonomy" id="3074435"/>
    <lineage>
        <taxon>Bacteria</taxon>
        <taxon>Bacillati</taxon>
        <taxon>Actinomycetota</taxon>
        <taxon>Actinomycetes</taxon>
        <taxon>Kitasatosporales</taxon>
        <taxon>Streptomycetaceae</taxon>
        <taxon>Streptomyces</taxon>
    </lineage>
</organism>
<accession>A0AAT9HGV7</accession>
<keyword evidence="1" id="KW-0812">Transmembrane</keyword>
<proteinExistence type="predicted"/>
<evidence type="ECO:0008006" key="3">
    <source>
        <dbReference type="Google" id="ProtNLM"/>
    </source>
</evidence>
<sequence>MALSPYMTDQTVNVHPTFMATAISILPLVCVFLFLRRRLVRGVAQTGIKG</sequence>
<keyword evidence="1" id="KW-0472">Membrane</keyword>
<dbReference type="EMBL" id="AP035768">
    <property type="protein sequence ID" value="BFO16644.1"/>
    <property type="molecule type" value="Genomic_DNA"/>
</dbReference>
<feature type="transmembrane region" description="Helical" evidence="1">
    <location>
        <begin position="12"/>
        <end position="35"/>
    </location>
</feature>
<reference evidence="2" key="1">
    <citation type="submission" date="2024-06" db="EMBL/GenBank/DDBJ databases">
        <authorList>
            <consortium name="consrtm"/>
            <person name="Uemura M."/>
            <person name="Terahara T."/>
        </authorList>
    </citation>
    <scope>NUCLEOTIDE SEQUENCE</scope>
    <source>
        <strain evidence="2">KM77-8</strain>
    </source>
</reference>
<keyword evidence="1" id="KW-1133">Transmembrane helix</keyword>
<evidence type="ECO:0000256" key="1">
    <source>
        <dbReference type="SAM" id="Phobius"/>
    </source>
</evidence>
<name>A0AAT9HGV7_9ACTN</name>